<sequence>MKLKHPLCTLLVFDSRHHALQFLSLFNRLSPWKINGLMIDDAAAEVDPISQEASGVNEGYHLKLKPTLNADSHIGSLQRVDWLVHKLNTELHPSHWSDRCADEIFFSNC</sequence>
<evidence type="ECO:0000313" key="1">
    <source>
        <dbReference type="EMBL" id="RZC53231.1"/>
    </source>
</evidence>
<dbReference type="EMBL" id="CM010717">
    <property type="protein sequence ID" value="RZC53231.1"/>
    <property type="molecule type" value="Genomic_DNA"/>
</dbReference>
<dbReference type="PANTHER" id="PTHR33977:SF2">
    <property type="entry name" value="OS09G0309100 PROTEIN"/>
    <property type="match status" value="1"/>
</dbReference>
<organism evidence="1 2">
    <name type="scientific">Papaver somniferum</name>
    <name type="common">Opium poppy</name>
    <dbReference type="NCBI Taxonomy" id="3469"/>
    <lineage>
        <taxon>Eukaryota</taxon>
        <taxon>Viridiplantae</taxon>
        <taxon>Streptophyta</taxon>
        <taxon>Embryophyta</taxon>
        <taxon>Tracheophyta</taxon>
        <taxon>Spermatophyta</taxon>
        <taxon>Magnoliopsida</taxon>
        <taxon>Ranunculales</taxon>
        <taxon>Papaveraceae</taxon>
        <taxon>Papaveroideae</taxon>
        <taxon>Papaver</taxon>
    </lineage>
</organism>
<keyword evidence="2" id="KW-1185">Reference proteome</keyword>
<dbReference type="PANTHER" id="PTHR33977">
    <property type="entry name" value="ZINC ION BINDING PROTEIN"/>
    <property type="match status" value="1"/>
</dbReference>
<dbReference type="Gramene" id="RZC53231">
    <property type="protein sequence ID" value="RZC53231"/>
    <property type="gene ID" value="C5167_012095"/>
</dbReference>
<protein>
    <submittedName>
        <fullName evidence="1">Uncharacterized protein</fullName>
    </submittedName>
</protein>
<dbReference type="STRING" id="3469.A0A4Y7IZU7"/>
<evidence type="ECO:0000313" key="2">
    <source>
        <dbReference type="Proteomes" id="UP000316621"/>
    </source>
</evidence>
<reference evidence="1 2" key="1">
    <citation type="journal article" date="2018" name="Science">
        <title>The opium poppy genome and morphinan production.</title>
        <authorList>
            <person name="Guo L."/>
            <person name="Winzer T."/>
            <person name="Yang X."/>
            <person name="Li Y."/>
            <person name="Ning Z."/>
            <person name="He Z."/>
            <person name="Teodor R."/>
            <person name="Lu Y."/>
            <person name="Bowser T.A."/>
            <person name="Graham I.A."/>
            <person name="Ye K."/>
        </authorList>
    </citation>
    <scope>NUCLEOTIDE SEQUENCE [LARGE SCALE GENOMIC DNA]</scope>
    <source>
        <strain evidence="2">cv. HN1</strain>
        <tissue evidence="1">Leaves</tissue>
    </source>
</reference>
<name>A0A4Y7IZU7_PAPSO</name>
<gene>
    <name evidence="1" type="ORF">C5167_012095</name>
</gene>
<proteinExistence type="predicted"/>
<accession>A0A4Y7IZU7</accession>
<dbReference type="Proteomes" id="UP000316621">
    <property type="component" value="Chromosome 3"/>
</dbReference>
<dbReference type="AlphaFoldDB" id="A0A4Y7IZU7"/>